<feature type="transmembrane region" description="Helical" evidence="1">
    <location>
        <begin position="12"/>
        <end position="31"/>
    </location>
</feature>
<comment type="caution">
    <text evidence="2">The sequence shown here is derived from an EMBL/GenBank/DDBJ whole genome shotgun (WGS) entry which is preliminary data.</text>
</comment>
<evidence type="ECO:0000313" key="3">
    <source>
        <dbReference type="Proteomes" id="UP000697998"/>
    </source>
</evidence>
<keyword evidence="1" id="KW-0812">Transmembrane</keyword>
<evidence type="ECO:0000313" key="2">
    <source>
        <dbReference type="EMBL" id="MBK7675808.1"/>
    </source>
</evidence>
<organism evidence="2 3">
    <name type="scientific">Candidatus Accumulibacter proximus</name>
    <dbReference type="NCBI Taxonomy" id="2954385"/>
    <lineage>
        <taxon>Bacteria</taxon>
        <taxon>Pseudomonadati</taxon>
        <taxon>Pseudomonadota</taxon>
        <taxon>Betaproteobacteria</taxon>
        <taxon>Candidatus Accumulibacter</taxon>
    </lineage>
</organism>
<name>A0A935Q0N8_9PROT</name>
<proteinExistence type="predicted"/>
<reference evidence="2 3" key="1">
    <citation type="submission" date="2020-10" db="EMBL/GenBank/DDBJ databases">
        <title>Connecting structure to function with the recovery of over 1000 high-quality activated sludge metagenome-assembled genomes encoding full-length rRNA genes using long-read sequencing.</title>
        <authorList>
            <person name="Singleton C.M."/>
            <person name="Petriglieri F."/>
            <person name="Kristensen J.M."/>
            <person name="Kirkegaard R.H."/>
            <person name="Michaelsen T.Y."/>
            <person name="Andersen M.H."/>
            <person name="Karst S.M."/>
            <person name="Dueholm M.S."/>
            <person name="Nielsen P.H."/>
            <person name="Albertsen M."/>
        </authorList>
    </citation>
    <scope>NUCLEOTIDE SEQUENCE [LARGE SCALE GENOMIC DNA]</scope>
    <source>
        <strain evidence="2">EsbW_18-Q3-R4-48_BATAC.285</strain>
    </source>
</reference>
<gene>
    <name evidence="2" type="ORF">IPJ27_14215</name>
</gene>
<sequence length="135" mass="14213">MTKALQAGCTYFAGVFAVGFLLGVLRTLVLAPRVGELLAVLVELPIILGVSWVICGRILRQASLDPAAALLMGACAFGLLMIAELSISIVLANRTFLAHLALYSEGSHLLGLAGQVAFALFPMFQTTRRCPPGKG</sequence>
<feature type="transmembrane region" description="Helical" evidence="1">
    <location>
        <begin position="106"/>
        <end position="124"/>
    </location>
</feature>
<evidence type="ECO:0000256" key="1">
    <source>
        <dbReference type="SAM" id="Phobius"/>
    </source>
</evidence>
<feature type="transmembrane region" description="Helical" evidence="1">
    <location>
        <begin position="37"/>
        <end position="55"/>
    </location>
</feature>
<protein>
    <submittedName>
        <fullName evidence="2">Uncharacterized protein</fullName>
    </submittedName>
</protein>
<dbReference type="Proteomes" id="UP000697998">
    <property type="component" value="Unassembled WGS sequence"/>
</dbReference>
<feature type="transmembrane region" description="Helical" evidence="1">
    <location>
        <begin position="67"/>
        <end position="91"/>
    </location>
</feature>
<keyword evidence="1" id="KW-0472">Membrane</keyword>
<dbReference type="AlphaFoldDB" id="A0A935Q0N8"/>
<dbReference type="EMBL" id="JADJMH010000014">
    <property type="protein sequence ID" value="MBK7675808.1"/>
    <property type="molecule type" value="Genomic_DNA"/>
</dbReference>
<accession>A0A935Q0N8</accession>
<keyword evidence="1" id="KW-1133">Transmembrane helix</keyword>